<keyword evidence="2" id="KW-1185">Reference proteome</keyword>
<evidence type="ECO:0000313" key="2">
    <source>
        <dbReference type="Proteomes" id="UP000270342"/>
    </source>
</evidence>
<organism evidence="1 2">
    <name type="scientific">Pararobbsia silviterrae</name>
    <dbReference type="NCBI Taxonomy" id="1792498"/>
    <lineage>
        <taxon>Bacteria</taxon>
        <taxon>Pseudomonadati</taxon>
        <taxon>Pseudomonadota</taxon>
        <taxon>Betaproteobacteria</taxon>
        <taxon>Burkholderiales</taxon>
        <taxon>Burkholderiaceae</taxon>
        <taxon>Pararobbsia</taxon>
    </lineage>
</organism>
<proteinExistence type="predicted"/>
<name>A0A494X7G4_9BURK</name>
<gene>
    <name evidence="1" type="ORF">D7S86_24555</name>
</gene>
<comment type="caution">
    <text evidence="1">The sequence shown here is derived from an EMBL/GenBank/DDBJ whole genome shotgun (WGS) entry which is preliminary data.</text>
</comment>
<dbReference type="AlphaFoldDB" id="A0A494X7G4"/>
<sequence length="92" mass="10161">MPYDPNAPRPTTPILVGPHVVARRPYSTTQYTLYTIMDGDTPVRSQLSMPGVDDCASAIRKHRAEVASRETRSVIGKAKTRGWQPIRVKAVA</sequence>
<protein>
    <submittedName>
        <fullName evidence="1">Beta-hexosaminidase</fullName>
    </submittedName>
</protein>
<reference evidence="1 2" key="1">
    <citation type="submission" date="2018-10" db="EMBL/GenBank/DDBJ databases">
        <title>Robbsia sp. DHC34, isolated from soil.</title>
        <authorList>
            <person name="Gao Z.-H."/>
            <person name="Qiu L.-H."/>
        </authorList>
    </citation>
    <scope>NUCLEOTIDE SEQUENCE [LARGE SCALE GENOMIC DNA]</scope>
    <source>
        <strain evidence="1 2">DHC34</strain>
    </source>
</reference>
<evidence type="ECO:0000313" key="1">
    <source>
        <dbReference type="EMBL" id="RKP46665.1"/>
    </source>
</evidence>
<dbReference type="EMBL" id="RBZU01000014">
    <property type="protein sequence ID" value="RKP46665.1"/>
    <property type="molecule type" value="Genomic_DNA"/>
</dbReference>
<dbReference type="Proteomes" id="UP000270342">
    <property type="component" value="Unassembled WGS sequence"/>
</dbReference>
<accession>A0A494X7G4</accession>